<accession>A0A1Z5K9X7</accession>
<evidence type="ECO:0000256" key="3">
    <source>
        <dbReference type="ARBA" id="ARBA00022989"/>
    </source>
</evidence>
<dbReference type="AlphaFoldDB" id="A0A1Z5K9X7"/>
<feature type="compositionally biased region" description="Basic residues" evidence="5">
    <location>
        <begin position="66"/>
        <end position="77"/>
    </location>
</feature>
<feature type="transmembrane region" description="Helical" evidence="6">
    <location>
        <begin position="209"/>
        <end position="232"/>
    </location>
</feature>
<dbReference type="SMART" id="SM01417">
    <property type="entry name" value="Solute_trans_a"/>
    <property type="match status" value="1"/>
</dbReference>
<feature type="transmembrane region" description="Helical" evidence="6">
    <location>
        <begin position="318"/>
        <end position="341"/>
    </location>
</feature>
<feature type="region of interest" description="Disordered" evidence="5">
    <location>
        <begin position="546"/>
        <end position="583"/>
    </location>
</feature>
<evidence type="ECO:0000256" key="2">
    <source>
        <dbReference type="ARBA" id="ARBA00022692"/>
    </source>
</evidence>
<evidence type="ECO:0000256" key="4">
    <source>
        <dbReference type="ARBA" id="ARBA00023136"/>
    </source>
</evidence>
<feature type="region of interest" description="Disordered" evidence="5">
    <location>
        <begin position="1"/>
        <end position="91"/>
    </location>
</feature>
<sequence length="642" mass="74543">MTRSPSRQSQATNIPLGIRANLQISLHHNENNDDNDDDDNDPKNDDDNDDNDDQQPLLLSTNVPVRPRRRRRRRNHHPLLPMEDPPSSADWSRRIPWNCLRLIGRLVVWTIILSLVLAVVWHSYELHKHKTEPIKIAWFSAGAFVLLTFPIAMYGIIMHLSHYNQPLTQMYIVRILWMVPIYSIESWLAMRFHEHAIYIETLRDFYESYVLYSFLQFLIQVLGGEESLILLLKDKSPTRGFHMWGLQFCLKPWIMGQPVRKTVGRSVKRVHWMSPFYKRCKFGVLQYVLLKFLSAIVVLLLEWKGRYKEGDFSWSSGYLYICIVTNLSQCWALYCMIFFYYATKNELAPIRPVGKFLSVKALVFFTWWQSVVLAILYQWGMIPEQLVNLEQNYTEEDAAKGIQDYLICIEMFAAALVHSFVFPHTEYLSHAVRARNRALQRNHQGEDSHPTGKWKSRRLGRSKFRPQSYSRNWVKDDASKSSNGIELASFESAVDARSIETWEDSSMWQNIQPQQEEPRSRTCSLEDPWEFSPHQEMDVPRAEALSPVRDDSHQVDDDDSASEGDDEYTSSEGDDGDEPEKTGFIRALIDSAIPRDLGDSTLGIVKGDYHVEKKTLLSVAATSDQYDLFAMKRLLPRKEIPP</sequence>
<dbReference type="InterPro" id="IPR005178">
    <property type="entry name" value="Ostalpha/TMEM184C"/>
</dbReference>
<proteinExistence type="predicted"/>
<gene>
    <name evidence="7" type="ORF">FisN_24Lh198</name>
</gene>
<keyword evidence="2 6" id="KW-0812">Transmembrane</keyword>
<name>A0A1Z5K9X7_FISSO</name>
<reference evidence="7 8" key="1">
    <citation type="journal article" date="2015" name="Plant Cell">
        <title>Oil accumulation by the oleaginous diatom Fistulifera solaris as revealed by the genome and transcriptome.</title>
        <authorList>
            <person name="Tanaka T."/>
            <person name="Maeda Y."/>
            <person name="Veluchamy A."/>
            <person name="Tanaka M."/>
            <person name="Abida H."/>
            <person name="Marechal E."/>
            <person name="Bowler C."/>
            <person name="Muto M."/>
            <person name="Sunaga Y."/>
            <person name="Tanaka M."/>
            <person name="Yoshino T."/>
            <person name="Taniguchi T."/>
            <person name="Fukuda Y."/>
            <person name="Nemoto M."/>
            <person name="Matsumoto M."/>
            <person name="Wong P.S."/>
            <person name="Aburatani S."/>
            <person name="Fujibuchi W."/>
        </authorList>
    </citation>
    <scope>NUCLEOTIDE SEQUENCE [LARGE SCALE GENOMIC DNA]</scope>
    <source>
        <strain evidence="7 8">JPCC DA0580</strain>
    </source>
</reference>
<comment type="subcellular location">
    <subcellularLocation>
        <location evidence="1">Membrane</location>
        <topology evidence="1">Multi-pass membrane protein</topology>
    </subcellularLocation>
</comment>
<feature type="region of interest" description="Disordered" evidence="5">
    <location>
        <begin position="507"/>
        <end position="527"/>
    </location>
</feature>
<dbReference type="Pfam" id="PF03619">
    <property type="entry name" value="Solute_trans_a"/>
    <property type="match status" value="1"/>
</dbReference>
<evidence type="ECO:0000256" key="1">
    <source>
        <dbReference type="ARBA" id="ARBA00004141"/>
    </source>
</evidence>
<dbReference type="PANTHER" id="PTHR23423">
    <property type="entry name" value="ORGANIC SOLUTE TRANSPORTER-RELATED"/>
    <property type="match status" value="1"/>
</dbReference>
<dbReference type="OrthoDB" id="5348404at2759"/>
<feature type="compositionally biased region" description="Acidic residues" evidence="5">
    <location>
        <begin position="556"/>
        <end position="578"/>
    </location>
</feature>
<comment type="caution">
    <text evidence="7">The sequence shown here is derived from an EMBL/GenBank/DDBJ whole genome shotgun (WGS) entry which is preliminary data.</text>
</comment>
<dbReference type="EMBL" id="BDSP01000191">
    <property type="protein sequence ID" value="GAX22911.1"/>
    <property type="molecule type" value="Genomic_DNA"/>
</dbReference>
<feature type="transmembrane region" description="Helical" evidence="6">
    <location>
        <begin position="136"/>
        <end position="159"/>
    </location>
</feature>
<evidence type="ECO:0000256" key="6">
    <source>
        <dbReference type="SAM" id="Phobius"/>
    </source>
</evidence>
<evidence type="ECO:0000313" key="7">
    <source>
        <dbReference type="EMBL" id="GAX22911.1"/>
    </source>
</evidence>
<dbReference type="GO" id="GO:0016020">
    <property type="term" value="C:membrane"/>
    <property type="evidence" value="ECO:0007669"/>
    <property type="project" value="UniProtKB-SubCell"/>
</dbReference>
<organism evidence="7 8">
    <name type="scientific">Fistulifera solaris</name>
    <name type="common">Oleaginous diatom</name>
    <dbReference type="NCBI Taxonomy" id="1519565"/>
    <lineage>
        <taxon>Eukaryota</taxon>
        <taxon>Sar</taxon>
        <taxon>Stramenopiles</taxon>
        <taxon>Ochrophyta</taxon>
        <taxon>Bacillariophyta</taxon>
        <taxon>Bacillariophyceae</taxon>
        <taxon>Bacillariophycidae</taxon>
        <taxon>Naviculales</taxon>
        <taxon>Naviculaceae</taxon>
        <taxon>Fistulifera</taxon>
    </lineage>
</organism>
<feature type="transmembrane region" description="Helical" evidence="6">
    <location>
        <begin position="171"/>
        <end position="189"/>
    </location>
</feature>
<dbReference type="Proteomes" id="UP000198406">
    <property type="component" value="Unassembled WGS sequence"/>
</dbReference>
<feature type="transmembrane region" description="Helical" evidence="6">
    <location>
        <begin position="102"/>
        <end position="124"/>
    </location>
</feature>
<keyword evidence="8" id="KW-1185">Reference proteome</keyword>
<feature type="transmembrane region" description="Helical" evidence="6">
    <location>
        <begin position="362"/>
        <end position="382"/>
    </location>
</feature>
<evidence type="ECO:0000256" key="5">
    <source>
        <dbReference type="SAM" id="MobiDB-lite"/>
    </source>
</evidence>
<feature type="transmembrane region" description="Helical" evidence="6">
    <location>
        <begin position="282"/>
        <end position="303"/>
    </location>
</feature>
<dbReference type="InParanoid" id="A0A1Z5K9X7"/>
<keyword evidence="4 6" id="KW-0472">Membrane</keyword>
<keyword evidence="3 6" id="KW-1133">Transmembrane helix</keyword>
<evidence type="ECO:0000313" key="8">
    <source>
        <dbReference type="Proteomes" id="UP000198406"/>
    </source>
</evidence>
<feature type="compositionally biased region" description="Acidic residues" evidence="5">
    <location>
        <begin position="32"/>
        <end position="53"/>
    </location>
</feature>
<protein>
    <submittedName>
        <fullName evidence="7">Uncharacterized protein</fullName>
    </submittedName>
</protein>
<feature type="compositionally biased region" description="Polar residues" evidence="5">
    <location>
        <begin position="1"/>
        <end position="13"/>
    </location>
</feature>